<sequence>MSRYFISVKSRCDHHDTRRVAGQWPLEVSVTNGYTTDSSSRSHRNVGCAILQLHLAVLVAGKVQIDSSERNPSLRERGNGDRELDQRSSADVDHGDESEGIDNRDGVIDSHADSKCNSRQERRSEEEHYCVDDLVPVELAQQRNLLGANLLDAECERFFPSVKLHDTNPLQRLGRDFHTFVDHSQKIVLNPCNGIAQLHRYNADNDQSDSSTRCRVKVEEKPDEYNGNDETHGSDHKPRTLHHHSEYTFGINTHECQHLAC</sequence>
<evidence type="ECO:0000313" key="3">
    <source>
        <dbReference type="Proteomes" id="UP000018817"/>
    </source>
</evidence>
<dbReference type="AlphaFoldDB" id="W2P9H3"/>
<organism evidence="2 3">
    <name type="scientific">Phytophthora nicotianae (strain INRA-310)</name>
    <name type="common">Phytophthora parasitica</name>
    <dbReference type="NCBI Taxonomy" id="761204"/>
    <lineage>
        <taxon>Eukaryota</taxon>
        <taxon>Sar</taxon>
        <taxon>Stramenopiles</taxon>
        <taxon>Oomycota</taxon>
        <taxon>Peronosporomycetes</taxon>
        <taxon>Peronosporales</taxon>
        <taxon>Peronosporaceae</taxon>
        <taxon>Phytophthora</taxon>
    </lineage>
</organism>
<gene>
    <name evidence="2" type="ORF">PPTG_25023</name>
</gene>
<feature type="region of interest" description="Disordered" evidence="1">
    <location>
        <begin position="219"/>
        <end position="241"/>
    </location>
</feature>
<feature type="region of interest" description="Disordered" evidence="1">
    <location>
        <begin position="67"/>
        <end position="123"/>
    </location>
</feature>
<proteinExistence type="predicted"/>
<name>W2P9H3_PHYN3</name>
<dbReference type="GeneID" id="20193622"/>
<evidence type="ECO:0000313" key="2">
    <source>
        <dbReference type="EMBL" id="ETM97290.1"/>
    </source>
</evidence>
<protein>
    <submittedName>
        <fullName evidence="2">Uncharacterized protein</fullName>
    </submittedName>
</protein>
<dbReference type="Proteomes" id="UP000018817">
    <property type="component" value="Unassembled WGS sequence"/>
</dbReference>
<reference evidence="2 3" key="2">
    <citation type="submission" date="2013-11" db="EMBL/GenBank/DDBJ databases">
        <title>The Genome Sequence of Phytophthora parasitica INRA-310.</title>
        <authorList>
            <consortium name="The Broad Institute Genomics Platform"/>
            <person name="Russ C."/>
            <person name="Tyler B."/>
            <person name="Panabieres F."/>
            <person name="Shan W."/>
            <person name="Tripathy S."/>
            <person name="Grunwald N."/>
            <person name="Machado M."/>
            <person name="Johnson C.S."/>
            <person name="Arredondo F."/>
            <person name="Hong C."/>
            <person name="Coffey M."/>
            <person name="Young S.K."/>
            <person name="Zeng Q."/>
            <person name="Gargeya S."/>
            <person name="Fitzgerald M."/>
            <person name="Abouelleil A."/>
            <person name="Alvarado L."/>
            <person name="Chapman S.B."/>
            <person name="Gainer-Dewar J."/>
            <person name="Goldberg J."/>
            <person name="Griggs A."/>
            <person name="Gujja S."/>
            <person name="Hansen M."/>
            <person name="Howarth C."/>
            <person name="Imamovic A."/>
            <person name="Ireland A."/>
            <person name="Larimer J."/>
            <person name="McCowan C."/>
            <person name="Murphy C."/>
            <person name="Pearson M."/>
            <person name="Poon T.W."/>
            <person name="Priest M."/>
            <person name="Roberts A."/>
            <person name="Saif S."/>
            <person name="Shea T."/>
            <person name="Sykes S."/>
            <person name="Wortman J."/>
            <person name="Nusbaum C."/>
            <person name="Birren B."/>
        </authorList>
    </citation>
    <scope>NUCLEOTIDE SEQUENCE [LARGE SCALE GENOMIC DNA]</scope>
    <source>
        <strain evidence="2 3">INRA-310</strain>
    </source>
</reference>
<evidence type="ECO:0000256" key="1">
    <source>
        <dbReference type="SAM" id="MobiDB-lite"/>
    </source>
</evidence>
<dbReference type="VEuPathDB" id="FungiDB:PPTG_25023"/>
<dbReference type="RefSeq" id="XP_008917414.1">
    <property type="nucleotide sequence ID" value="XM_008919166.1"/>
</dbReference>
<reference evidence="3" key="1">
    <citation type="submission" date="2011-12" db="EMBL/GenBank/DDBJ databases">
        <authorList>
            <consortium name="The Broad Institute Genome Sequencing Platform"/>
            <person name="Russ C."/>
            <person name="Tyler B."/>
            <person name="Panabieres F."/>
            <person name="Shan W."/>
            <person name="Tripathy S."/>
            <person name="Grunwald N."/>
            <person name="Machado M."/>
            <person name="Young S.K."/>
            <person name="Zeng Q."/>
            <person name="Gargeya S."/>
            <person name="Fitzgerald M."/>
            <person name="Haas B."/>
            <person name="Abouelleil A."/>
            <person name="Alvarado L."/>
            <person name="Arachchi H.M."/>
            <person name="Berlin A."/>
            <person name="Chapman S.B."/>
            <person name="Gearin G."/>
            <person name="Goldberg J."/>
            <person name="Griggs A."/>
            <person name="Gujja S."/>
            <person name="Hansen M."/>
            <person name="Heiman D."/>
            <person name="Howarth C."/>
            <person name="Larimer J."/>
            <person name="Lui A."/>
            <person name="MacDonald P.J.P."/>
            <person name="McCowen C."/>
            <person name="Montmayeur A."/>
            <person name="Murphy C."/>
            <person name="Neiman D."/>
            <person name="Pearson M."/>
            <person name="Priest M."/>
            <person name="Roberts A."/>
            <person name="Saif S."/>
            <person name="Shea T."/>
            <person name="Sisk P."/>
            <person name="Stolte C."/>
            <person name="Sykes S."/>
            <person name="Wortman J."/>
            <person name="Nusbaum C."/>
            <person name="Birren B."/>
        </authorList>
    </citation>
    <scope>NUCLEOTIDE SEQUENCE [LARGE SCALE GENOMIC DNA]</scope>
    <source>
        <strain evidence="3">INRA-310</strain>
    </source>
</reference>
<dbReference type="EMBL" id="KI670105">
    <property type="protein sequence ID" value="ETM97290.1"/>
    <property type="molecule type" value="Genomic_DNA"/>
</dbReference>
<accession>W2P9H3</accession>